<organism evidence="2">
    <name type="scientific">Cladocopium goreaui</name>
    <dbReference type="NCBI Taxonomy" id="2562237"/>
    <lineage>
        <taxon>Eukaryota</taxon>
        <taxon>Sar</taxon>
        <taxon>Alveolata</taxon>
        <taxon>Dinophyceae</taxon>
        <taxon>Suessiales</taxon>
        <taxon>Symbiodiniaceae</taxon>
        <taxon>Cladocopium</taxon>
    </lineage>
</organism>
<protein>
    <submittedName>
        <fullName evidence="2">Uncharacterized protein</fullName>
    </submittedName>
</protein>
<dbReference type="EMBL" id="CAMXCT020006024">
    <property type="protein sequence ID" value="CAL1167160.1"/>
    <property type="molecule type" value="Genomic_DNA"/>
</dbReference>
<reference evidence="3 4" key="2">
    <citation type="submission" date="2024-05" db="EMBL/GenBank/DDBJ databases">
        <authorList>
            <person name="Chen Y."/>
            <person name="Shah S."/>
            <person name="Dougan E. K."/>
            <person name="Thang M."/>
            <person name="Chan C."/>
        </authorList>
    </citation>
    <scope>NUCLEOTIDE SEQUENCE [LARGE SCALE GENOMIC DNA]</scope>
</reference>
<evidence type="ECO:0000313" key="3">
    <source>
        <dbReference type="EMBL" id="CAL4801097.1"/>
    </source>
</evidence>
<evidence type="ECO:0000256" key="1">
    <source>
        <dbReference type="SAM" id="MobiDB-lite"/>
    </source>
</evidence>
<dbReference type="EMBL" id="CAMXCT030006024">
    <property type="protein sequence ID" value="CAL4801097.1"/>
    <property type="molecule type" value="Genomic_DNA"/>
</dbReference>
<accession>A0A9P1DQD5</accession>
<dbReference type="Proteomes" id="UP001152797">
    <property type="component" value="Unassembled WGS sequence"/>
</dbReference>
<dbReference type="EMBL" id="CAMXCT010006024">
    <property type="protein sequence ID" value="CAI4013785.1"/>
    <property type="molecule type" value="Genomic_DNA"/>
</dbReference>
<comment type="caution">
    <text evidence="2">The sequence shown here is derived from an EMBL/GenBank/DDBJ whole genome shotgun (WGS) entry which is preliminary data.</text>
</comment>
<dbReference type="AlphaFoldDB" id="A0A9P1DQD5"/>
<sequence length="99" mass="10978">MALRYFNTFIDEEPDQVEPSTGSLHRSKSWPQRCRSYTNVQTTDGVNYVTKLESKWSVTYGERLQMAPASATDETDVTPMTSQSGPVEAAGEASEALQL</sequence>
<reference evidence="2" key="1">
    <citation type="submission" date="2022-10" db="EMBL/GenBank/DDBJ databases">
        <authorList>
            <person name="Chen Y."/>
            <person name="Dougan E. K."/>
            <person name="Chan C."/>
            <person name="Rhodes N."/>
            <person name="Thang M."/>
        </authorList>
    </citation>
    <scope>NUCLEOTIDE SEQUENCE</scope>
</reference>
<keyword evidence="4" id="KW-1185">Reference proteome</keyword>
<name>A0A9P1DQD5_9DINO</name>
<evidence type="ECO:0000313" key="4">
    <source>
        <dbReference type="Proteomes" id="UP001152797"/>
    </source>
</evidence>
<proteinExistence type="predicted"/>
<feature type="region of interest" description="Disordered" evidence="1">
    <location>
        <begin position="68"/>
        <end position="99"/>
    </location>
</feature>
<gene>
    <name evidence="2" type="ORF">C1SCF055_LOCUS38730</name>
</gene>
<evidence type="ECO:0000313" key="2">
    <source>
        <dbReference type="EMBL" id="CAI4013785.1"/>
    </source>
</evidence>